<dbReference type="GO" id="GO:0006355">
    <property type="term" value="P:regulation of DNA-templated transcription"/>
    <property type="evidence" value="ECO:0007669"/>
    <property type="project" value="InterPro"/>
</dbReference>
<dbReference type="InterPro" id="IPR036388">
    <property type="entry name" value="WH-like_DNA-bd_sf"/>
</dbReference>
<keyword evidence="3" id="KW-1185">Reference proteome</keyword>
<feature type="domain" description="HTH luxR-type" evidence="1">
    <location>
        <begin position="283"/>
        <end position="340"/>
    </location>
</feature>
<sequence length="347" mass="37090">MLEGTGITADEEQVYRLLVRAGEACADDLAAQLRLSGDGARAVLDGLLARGLARRLPGGDGGDRFAANPPDVAFGPLLLRGQESLDQARAAVAELAEEHLATARRRDAGQLLEIVTGGEAIRQRIRAVQLGTRSEMLWFCRAGHVAMPSEENDEEFDMLARGVSYRVLYERQLLEEPGMIDNVAKGIEAGEQARSVPTLPIRLAISDRSVAICPLVPRSDGITEPTAAIVRDSNLLTALIALFESYWSAAAPLLLSGGVAVTGRGTETGGVAVTGPWEGAGPATALSGDERYLLSLLVAGVSDKAIATRLGVSMRTVQRRIRDLMELASAETRMQLAWQVARRGWLT</sequence>
<name>A0A4R4RJ73_9ACTN</name>
<dbReference type="SMART" id="SM00421">
    <property type="entry name" value="HTH_LUXR"/>
    <property type="match status" value="1"/>
</dbReference>
<dbReference type="PANTHER" id="PTHR34293:SF1">
    <property type="entry name" value="HTH-TYPE TRANSCRIPTIONAL REGULATOR TRMBL2"/>
    <property type="match status" value="1"/>
</dbReference>
<evidence type="ECO:0000259" key="1">
    <source>
        <dbReference type="SMART" id="SM00421"/>
    </source>
</evidence>
<dbReference type="Pfam" id="PF13384">
    <property type="entry name" value="HTH_23"/>
    <property type="match status" value="1"/>
</dbReference>
<protein>
    <submittedName>
        <fullName evidence="2">TrmB family transcriptional regulator</fullName>
    </submittedName>
</protein>
<evidence type="ECO:0000313" key="3">
    <source>
        <dbReference type="Proteomes" id="UP000295621"/>
    </source>
</evidence>
<dbReference type="InterPro" id="IPR051797">
    <property type="entry name" value="TrmB-like"/>
</dbReference>
<dbReference type="Gene3D" id="1.10.10.10">
    <property type="entry name" value="Winged helix-like DNA-binding domain superfamily/Winged helix DNA-binding domain"/>
    <property type="match status" value="2"/>
</dbReference>
<dbReference type="RefSeq" id="WP_131984975.1">
    <property type="nucleotide sequence ID" value="NZ_SMKL01000041.1"/>
</dbReference>
<gene>
    <name evidence="2" type="ORF">E1212_18125</name>
</gene>
<organism evidence="2 3">
    <name type="scientific">Jiangella ureilytica</name>
    <dbReference type="NCBI Taxonomy" id="2530374"/>
    <lineage>
        <taxon>Bacteria</taxon>
        <taxon>Bacillati</taxon>
        <taxon>Actinomycetota</taxon>
        <taxon>Actinomycetes</taxon>
        <taxon>Jiangellales</taxon>
        <taxon>Jiangellaceae</taxon>
        <taxon>Jiangella</taxon>
    </lineage>
</organism>
<dbReference type="PANTHER" id="PTHR34293">
    <property type="entry name" value="HTH-TYPE TRANSCRIPTIONAL REGULATOR TRMBL2"/>
    <property type="match status" value="1"/>
</dbReference>
<proteinExistence type="predicted"/>
<reference evidence="2 3" key="1">
    <citation type="submission" date="2019-02" db="EMBL/GenBank/DDBJ databases">
        <title>Draft genome sequences of novel Actinobacteria.</title>
        <authorList>
            <person name="Sahin N."/>
            <person name="Ay H."/>
            <person name="Saygin H."/>
        </authorList>
    </citation>
    <scope>NUCLEOTIDE SEQUENCE [LARGE SCALE GENOMIC DNA]</scope>
    <source>
        <strain evidence="2 3">KC603</strain>
    </source>
</reference>
<dbReference type="SUPFAM" id="SSF46894">
    <property type="entry name" value="C-terminal effector domain of the bipartite response regulators"/>
    <property type="match status" value="1"/>
</dbReference>
<evidence type="ECO:0000313" key="2">
    <source>
        <dbReference type="EMBL" id="TDC49490.1"/>
    </source>
</evidence>
<dbReference type="EMBL" id="SMKL01000041">
    <property type="protein sequence ID" value="TDC49490.1"/>
    <property type="molecule type" value="Genomic_DNA"/>
</dbReference>
<dbReference type="Proteomes" id="UP000295621">
    <property type="component" value="Unassembled WGS sequence"/>
</dbReference>
<dbReference type="InterPro" id="IPR036390">
    <property type="entry name" value="WH_DNA-bd_sf"/>
</dbReference>
<dbReference type="OrthoDB" id="5932488at2"/>
<dbReference type="InterPro" id="IPR000792">
    <property type="entry name" value="Tscrpt_reg_LuxR_C"/>
</dbReference>
<dbReference type="InterPro" id="IPR016032">
    <property type="entry name" value="Sig_transdc_resp-reg_C-effctor"/>
</dbReference>
<accession>A0A4R4RJ73</accession>
<dbReference type="GO" id="GO:0003677">
    <property type="term" value="F:DNA binding"/>
    <property type="evidence" value="ECO:0007669"/>
    <property type="project" value="InterPro"/>
</dbReference>
<dbReference type="AlphaFoldDB" id="A0A4R4RJ73"/>
<dbReference type="SUPFAM" id="SSF46785">
    <property type="entry name" value="Winged helix' DNA-binding domain"/>
    <property type="match status" value="1"/>
</dbReference>
<comment type="caution">
    <text evidence="2">The sequence shown here is derived from an EMBL/GenBank/DDBJ whole genome shotgun (WGS) entry which is preliminary data.</text>
</comment>